<dbReference type="AlphaFoldDB" id="A0A9P4TRS7"/>
<sequence>MFPRFANWHESFKRNFLCLLAERVALFLFASISSHFFLAFCDEVVQMLHAARDLNSSN</sequence>
<dbReference type="EMBL" id="MU007213">
    <property type="protein sequence ID" value="KAF2415402.1"/>
    <property type="molecule type" value="Genomic_DNA"/>
</dbReference>
<dbReference type="Proteomes" id="UP000800235">
    <property type="component" value="Unassembled WGS sequence"/>
</dbReference>
<evidence type="ECO:0000313" key="2">
    <source>
        <dbReference type="Proteomes" id="UP000800235"/>
    </source>
</evidence>
<reference evidence="1" key="1">
    <citation type="journal article" date="2020" name="Stud. Mycol.">
        <title>101 Dothideomycetes genomes: a test case for predicting lifestyles and emergence of pathogens.</title>
        <authorList>
            <person name="Haridas S."/>
            <person name="Albert R."/>
            <person name="Binder M."/>
            <person name="Bloem J."/>
            <person name="Labutti K."/>
            <person name="Salamov A."/>
            <person name="Andreopoulos B."/>
            <person name="Baker S."/>
            <person name="Barry K."/>
            <person name="Bills G."/>
            <person name="Bluhm B."/>
            <person name="Cannon C."/>
            <person name="Castanera R."/>
            <person name="Culley D."/>
            <person name="Daum C."/>
            <person name="Ezra D."/>
            <person name="Gonzalez J."/>
            <person name="Henrissat B."/>
            <person name="Kuo A."/>
            <person name="Liang C."/>
            <person name="Lipzen A."/>
            <person name="Lutzoni F."/>
            <person name="Magnuson J."/>
            <person name="Mondo S."/>
            <person name="Nolan M."/>
            <person name="Ohm R."/>
            <person name="Pangilinan J."/>
            <person name="Park H.-J."/>
            <person name="Ramirez L."/>
            <person name="Alfaro M."/>
            <person name="Sun H."/>
            <person name="Tritt A."/>
            <person name="Yoshinaga Y."/>
            <person name="Zwiers L.-H."/>
            <person name="Turgeon B."/>
            <person name="Goodwin S."/>
            <person name="Spatafora J."/>
            <person name="Crous P."/>
            <person name="Grigoriev I."/>
        </authorList>
    </citation>
    <scope>NUCLEOTIDE SEQUENCE</scope>
    <source>
        <strain evidence="1">CBS 130266</strain>
    </source>
</reference>
<accession>A0A9P4TRS7</accession>
<name>A0A9P4TRS7_9PEZI</name>
<protein>
    <submittedName>
        <fullName evidence="1">Uncharacterized protein</fullName>
    </submittedName>
</protein>
<comment type="caution">
    <text evidence="1">The sequence shown here is derived from an EMBL/GenBank/DDBJ whole genome shotgun (WGS) entry which is preliminary data.</text>
</comment>
<gene>
    <name evidence="1" type="ORF">EJ08DRAFT_654872</name>
</gene>
<organism evidence="1 2">
    <name type="scientific">Tothia fuscella</name>
    <dbReference type="NCBI Taxonomy" id="1048955"/>
    <lineage>
        <taxon>Eukaryota</taxon>
        <taxon>Fungi</taxon>
        <taxon>Dikarya</taxon>
        <taxon>Ascomycota</taxon>
        <taxon>Pezizomycotina</taxon>
        <taxon>Dothideomycetes</taxon>
        <taxon>Pleosporomycetidae</taxon>
        <taxon>Venturiales</taxon>
        <taxon>Cylindrosympodiaceae</taxon>
        <taxon>Tothia</taxon>
    </lineage>
</organism>
<evidence type="ECO:0000313" key="1">
    <source>
        <dbReference type="EMBL" id="KAF2415402.1"/>
    </source>
</evidence>
<proteinExistence type="predicted"/>
<keyword evidence="2" id="KW-1185">Reference proteome</keyword>